<keyword evidence="3" id="KW-0067">ATP-binding</keyword>
<dbReference type="InterPro" id="IPR027417">
    <property type="entry name" value="P-loop_NTPase"/>
</dbReference>
<dbReference type="PROSITE" id="PS00486">
    <property type="entry name" value="DNA_MISMATCH_REPAIR_2"/>
    <property type="match status" value="1"/>
</dbReference>
<keyword evidence="2" id="KW-0547">Nucleotide-binding</keyword>
<evidence type="ECO:0000256" key="1">
    <source>
        <dbReference type="ARBA" id="ARBA00006271"/>
    </source>
</evidence>
<keyword evidence="4" id="KW-0238">DNA-binding</keyword>
<feature type="domain" description="DNA mismatch repair proteins mutS family" evidence="5">
    <location>
        <begin position="719"/>
        <end position="735"/>
    </location>
</feature>
<dbReference type="Proteomes" id="UP000812966">
    <property type="component" value="Unassembled WGS sequence"/>
</dbReference>
<accession>A0A8K0JRU7</accession>
<comment type="similarity">
    <text evidence="1">Belongs to the DNA mismatch repair MutS family.</text>
</comment>
<keyword evidence="7" id="KW-1185">Reference proteome</keyword>
<dbReference type="Gene3D" id="1.10.1420.10">
    <property type="match status" value="2"/>
</dbReference>
<dbReference type="AlphaFoldDB" id="A0A8K0JRU7"/>
<dbReference type="GO" id="GO:0051026">
    <property type="term" value="P:chiasma assembly"/>
    <property type="evidence" value="ECO:0007669"/>
    <property type="project" value="TreeGrafter"/>
</dbReference>
<dbReference type="GO" id="GO:0005634">
    <property type="term" value="C:nucleus"/>
    <property type="evidence" value="ECO:0007669"/>
    <property type="project" value="TreeGrafter"/>
</dbReference>
<name>A0A8K0JRU7_9TREE</name>
<evidence type="ECO:0000256" key="2">
    <source>
        <dbReference type="ARBA" id="ARBA00022741"/>
    </source>
</evidence>
<dbReference type="GO" id="GO:0140664">
    <property type="term" value="F:ATP-dependent DNA damage sensor activity"/>
    <property type="evidence" value="ECO:0007669"/>
    <property type="project" value="InterPro"/>
</dbReference>
<evidence type="ECO:0000313" key="6">
    <source>
        <dbReference type="EMBL" id="KAG7567034.1"/>
    </source>
</evidence>
<dbReference type="PIRSF" id="PIRSF005813">
    <property type="entry name" value="MSH2"/>
    <property type="match status" value="1"/>
</dbReference>
<dbReference type="GO" id="GO:0030983">
    <property type="term" value="F:mismatched DNA binding"/>
    <property type="evidence" value="ECO:0007669"/>
    <property type="project" value="InterPro"/>
</dbReference>
<dbReference type="GO" id="GO:0006298">
    <property type="term" value="P:mismatch repair"/>
    <property type="evidence" value="ECO:0007669"/>
    <property type="project" value="InterPro"/>
</dbReference>
<dbReference type="Gene3D" id="3.40.50.300">
    <property type="entry name" value="P-loop containing nucleotide triphosphate hydrolases"/>
    <property type="match status" value="1"/>
</dbReference>
<reference evidence="6" key="1">
    <citation type="submission" date="2020-04" db="EMBL/GenBank/DDBJ databases">
        <title>Analysis of mating type loci in Filobasidium floriforme.</title>
        <authorList>
            <person name="Nowrousian M."/>
        </authorList>
    </citation>
    <scope>NUCLEOTIDE SEQUENCE</scope>
    <source>
        <strain evidence="6">CBS 6242</strain>
    </source>
</reference>
<evidence type="ECO:0000259" key="5">
    <source>
        <dbReference type="PROSITE" id="PS00486"/>
    </source>
</evidence>
<sequence>MPQQKRKGSEDLDEVGQKQAKVRFRATTDSVPFVRDLEEQSILDPREEEWMQNADVRTLSINCHHQNIAAAYYDNSTQTLSMLEDTQDSPSFDLLQTLIEQLSPSFILVNANAHEKLLDKLMEYCDEHDETTVQICASKDFYVNASLNRLSGVHILRTTPALDPIGSPGSGVRGPIEAGSASPVSTTIADPASNFNLHPQDDLHRREILNRLGCFTSLEAFLALGAAGSLLIQLERAKAALNDHGPIVFRNVQALATQLHMQINSDALSSLSIFSSASIVRKGSNKQDEDLSLFGVLDTCRSGLGSQILRRWMMRPLLSLPHIKARHQAVEVLIKAENRQVLKSIRDGMKAIKNVHYVFSKMNSGDLSDWTCWRNLAELLDGSLLIVETIGNLRGWESVEICKKIQATCNRKRLRDLFTYITDRVDIDASQTEGRLIACQGHDEKLDEINSTLECESTAKNEAADIAKTEIPQQYNADVKVVMFPQLGYLVEVMMEQADIPQVPLQYQFSSETSSFFKSDSMRELDANYGDIYNEVNDRTIELLETVLEEVSKNASFVVEVVELLSELDCLLAFAAAAIDFQLIRPGMHHNNAIHIKGGRHILYERVTENYVSNDTALFGRGDSRDDHPTETEDEHVGNIMMITGANGSGKSAYAKQVALIVYMAQIGCFVPATSADLGVIDKIYTRLQTRESALRSGSAFMIDLSQVSMALRGATARSLLIIDEFGKGTNPQDGAGLLAGLTQTLLKRGKDCPKTVSRLFHLKAFWLTSWTL</sequence>
<dbReference type="InterPro" id="IPR036187">
    <property type="entry name" value="DNA_mismatch_repair_MutS_sf"/>
</dbReference>
<dbReference type="InterPro" id="IPR007696">
    <property type="entry name" value="DNA_mismatch_repair_MutS_core"/>
</dbReference>
<dbReference type="Pfam" id="PF05192">
    <property type="entry name" value="MutS_III"/>
    <property type="match status" value="1"/>
</dbReference>
<proteinExistence type="inferred from homology"/>
<dbReference type="SUPFAM" id="SSF52540">
    <property type="entry name" value="P-loop containing nucleoside triphosphate hydrolases"/>
    <property type="match status" value="1"/>
</dbReference>
<dbReference type="PANTHER" id="PTHR11361:SF20">
    <property type="entry name" value="MUTS PROTEIN HOMOLOG 5"/>
    <property type="match status" value="1"/>
</dbReference>
<comment type="caution">
    <text evidence="6">The sequence shown here is derived from an EMBL/GenBank/DDBJ whole genome shotgun (WGS) entry which is preliminary data.</text>
</comment>
<dbReference type="PANTHER" id="PTHR11361">
    <property type="entry name" value="DNA MISMATCH REPAIR PROTEIN MUTS FAMILY MEMBER"/>
    <property type="match status" value="1"/>
</dbReference>
<dbReference type="Pfam" id="PF00488">
    <property type="entry name" value="MutS_V"/>
    <property type="match status" value="1"/>
</dbReference>
<dbReference type="SMART" id="SM00534">
    <property type="entry name" value="MUTSac"/>
    <property type="match status" value="1"/>
</dbReference>
<evidence type="ECO:0000313" key="7">
    <source>
        <dbReference type="Proteomes" id="UP000812966"/>
    </source>
</evidence>
<dbReference type="SMART" id="SM00533">
    <property type="entry name" value="MUTSd"/>
    <property type="match status" value="1"/>
</dbReference>
<dbReference type="InterPro" id="IPR011184">
    <property type="entry name" value="DNA_mismatch_repair_Msh2"/>
</dbReference>
<gene>
    <name evidence="6" type="ORF">FFLO_01160</name>
</gene>
<evidence type="ECO:0000256" key="3">
    <source>
        <dbReference type="ARBA" id="ARBA00022840"/>
    </source>
</evidence>
<dbReference type="GO" id="GO:0005524">
    <property type="term" value="F:ATP binding"/>
    <property type="evidence" value="ECO:0007669"/>
    <property type="project" value="UniProtKB-KW"/>
</dbReference>
<dbReference type="InterPro" id="IPR045076">
    <property type="entry name" value="MutS"/>
</dbReference>
<evidence type="ECO:0000256" key="4">
    <source>
        <dbReference type="ARBA" id="ARBA00023125"/>
    </source>
</evidence>
<dbReference type="EMBL" id="JABELV010000016">
    <property type="protein sequence ID" value="KAG7567034.1"/>
    <property type="molecule type" value="Genomic_DNA"/>
</dbReference>
<dbReference type="SUPFAM" id="SSF48334">
    <property type="entry name" value="DNA repair protein MutS, domain III"/>
    <property type="match status" value="1"/>
</dbReference>
<dbReference type="InterPro" id="IPR000432">
    <property type="entry name" value="DNA_mismatch_repair_MutS_C"/>
</dbReference>
<organism evidence="6 7">
    <name type="scientific">Filobasidium floriforme</name>
    <dbReference type="NCBI Taxonomy" id="5210"/>
    <lineage>
        <taxon>Eukaryota</taxon>
        <taxon>Fungi</taxon>
        <taxon>Dikarya</taxon>
        <taxon>Basidiomycota</taxon>
        <taxon>Agaricomycotina</taxon>
        <taxon>Tremellomycetes</taxon>
        <taxon>Filobasidiales</taxon>
        <taxon>Filobasidiaceae</taxon>
        <taxon>Filobasidium</taxon>
    </lineage>
</organism>
<protein>
    <recommendedName>
        <fullName evidence="5">DNA mismatch repair proteins mutS family domain-containing protein</fullName>
    </recommendedName>
</protein>